<sequence length="146" mass="16130">MPTIRLTKEFAFEAAHFLQGYDGLCANIHGHSYRLFVTVIGQPSTDVASPKCGMLIDFGLLKQIVAERILSVLDHALMVRVGAVDGGVLAPYTRRLVELPFQPTCENLLPWIAARLAQSLPVGVSLFSLRLHETASSYAEWYAEEN</sequence>
<feature type="active site" description="Charge relay system" evidence="9">
    <location>
        <position position="75"/>
    </location>
</feature>
<dbReference type="PIRSF" id="PIRSF006113">
    <property type="entry name" value="PTP_synth"/>
    <property type="match status" value="1"/>
</dbReference>
<keyword evidence="5 8" id="KW-0862">Zinc</keyword>
<dbReference type="Proteomes" id="UP000054172">
    <property type="component" value="Unassembled WGS sequence"/>
</dbReference>
<keyword evidence="6 8" id="KW-0456">Lyase</keyword>
<feature type="active site" description="Charge relay system" evidence="9">
    <location>
        <position position="133"/>
    </location>
</feature>
<dbReference type="InterPro" id="IPR007115">
    <property type="entry name" value="6-PTP_synth/QueD"/>
</dbReference>
<comment type="similarity">
    <text evidence="2 8">Belongs to the PTPS family. QueD subfamily.</text>
</comment>
<gene>
    <name evidence="11" type="ORF">AL399_04595</name>
</gene>
<evidence type="ECO:0000313" key="11">
    <source>
        <dbReference type="EMBL" id="KQM08938.1"/>
    </source>
</evidence>
<dbReference type="PATRIC" id="fig|1702214.3.peg.1830"/>
<accession>A0A0Q4B8J6</accession>
<dbReference type="UniPathway" id="UPA00391"/>
<dbReference type="GO" id="GO:0070497">
    <property type="term" value="F:6-carboxytetrahydropterin synthase activity"/>
    <property type="evidence" value="ECO:0007669"/>
    <property type="project" value="UniProtKB-EC"/>
</dbReference>
<dbReference type="PANTHER" id="PTHR12589:SF7">
    <property type="entry name" value="6-PYRUVOYL TETRAHYDROBIOPTERIN SYNTHASE"/>
    <property type="match status" value="1"/>
</dbReference>
<name>A0A0Q4B8J6_9BACT</name>
<keyword evidence="8" id="KW-0671">Queuosine biosynthesis</keyword>
<dbReference type="Pfam" id="PF01242">
    <property type="entry name" value="PTPS"/>
    <property type="match status" value="1"/>
</dbReference>
<feature type="active site" description="Proton acceptor" evidence="9">
    <location>
        <position position="25"/>
    </location>
</feature>
<comment type="caution">
    <text evidence="11">The sequence shown here is derived from an EMBL/GenBank/DDBJ whole genome shotgun (WGS) entry which is preliminary data.</text>
</comment>
<evidence type="ECO:0000256" key="4">
    <source>
        <dbReference type="ARBA" id="ARBA00022723"/>
    </source>
</evidence>
<feature type="binding site" evidence="10">
    <location>
        <position position="31"/>
    </location>
    <ligand>
        <name>Zn(2+)</name>
        <dbReference type="ChEBI" id="CHEBI:29105"/>
    </ligand>
</feature>
<dbReference type="GO" id="GO:0008616">
    <property type="term" value="P:tRNA queuosine(34) biosynthetic process"/>
    <property type="evidence" value="ECO:0007669"/>
    <property type="project" value="UniProtKB-KW"/>
</dbReference>
<evidence type="ECO:0000313" key="12">
    <source>
        <dbReference type="Proteomes" id="UP000054172"/>
    </source>
</evidence>
<evidence type="ECO:0000256" key="2">
    <source>
        <dbReference type="ARBA" id="ARBA00008900"/>
    </source>
</evidence>
<dbReference type="GO" id="GO:0046872">
    <property type="term" value="F:metal ion binding"/>
    <property type="evidence" value="ECO:0007669"/>
    <property type="project" value="UniProtKB-KW"/>
</dbReference>
<evidence type="ECO:0000256" key="6">
    <source>
        <dbReference type="ARBA" id="ARBA00023239"/>
    </source>
</evidence>
<dbReference type="EC" id="4.-.-.-" evidence="8"/>
<comment type="catalytic activity">
    <reaction evidence="7 8">
        <text>7,8-dihydroneopterin 3'-triphosphate + H2O = 6-carboxy-5,6,7,8-tetrahydropterin + triphosphate + acetaldehyde + 2 H(+)</text>
        <dbReference type="Rhea" id="RHEA:27966"/>
        <dbReference type="ChEBI" id="CHEBI:15343"/>
        <dbReference type="ChEBI" id="CHEBI:15377"/>
        <dbReference type="ChEBI" id="CHEBI:15378"/>
        <dbReference type="ChEBI" id="CHEBI:18036"/>
        <dbReference type="ChEBI" id="CHEBI:58462"/>
        <dbReference type="ChEBI" id="CHEBI:61032"/>
        <dbReference type="EC" id="4.1.2.50"/>
    </reaction>
</comment>
<dbReference type="Gene3D" id="3.30.479.10">
    <property type="entry name" value="6-pyruvoyl tetrahydropterin synthase/QueD"/>
    <property type="match status" value="1"/>
</dbReference>
<evidence type="ECO:0000256" key="1">
    <source>
        <dbReference type="ARBA" id="ARBA00005061"/>
    </source>
</evidence>
<evidence type="ECO:0000256" key="10">
    <source>
        <dbReference type="PIRSR" id="PIRSR006113-2"/>
    </source>
</evidence>
<evidence type="ECO:0000256" key="3">
    <source>
        <dbReference type="ARBA" id="ARBA00018141"/>
    </source>
</evidence>
<evidence type="ECO:0000256" key="8">
    <source>
        <dbReference type="PIRNR" id="PIRNR006113"/>
    </source>
</evidence>
<organism evidence="11 12">
    <name type="scientific">Candidatus [Bacteroides] periocalifornicus</name>
    <dbReference type="NCBI Taxonomy" id="1702214"/>
    <lineage>
        <taxon>Bacteria</taxon>
        <taxon>Pseudomonadati</taxon>
        <taxon>Bacteroidota</taxon>
    </lineage>
</organism>
<dbReference type="SUPFAM" id="SSF55620">
    <property type="entry name" value="Tetrahydrobiopterin biosynthesis enzymes-like"/>
    <property type="match status" value="1"/>
</dbReference>
<comment type="pathway">
    <text evidence="1 8">Purine metabolism; 7-cyano-7-deazaguanine biosynthesis.</text>
</comment>
<dbReference type="PANTHER" id="PTHR12589">
    <property type="entry name" value="PYRUVOYL TETRAHYDROBIOPTERIN SYNTHASE"/>
    <property type="match status" value="1"/>
</dbReference>
<dbReference type="AlphaFoldDB" id="A0A0Q4B8J6"/>
<feature type="binding site" evidence="10">
    <location>
        <position position="29"/>
    </location>
    <ligand>
        <name>Zn(2+)</name>
        <dbReference type="ChEBI" id="CHEBI:29105"/>
    </ligand>
</feature>
<evidence type="ECO:0000256" key="7">
    <source>
        <dbReference type="ARBA" id="ARBA00048807"/>
    </source>
</evidence>
<dbReference type="InterPro" id="IPR038418">
    <property type="entry name" value="6-PTP_synth/QueD_sf"/>
</dbReference>
<keyword evidence="12" id="KW-1185">Reference proteome</keyword>
<dbReference type="STRING" id="1702214.AL399_04595"/>
<comment type="cofactor">
    <cofactor evidence="8 10">
        <name>Zn(2+)</name>
        <dbReference type="ChEBI" id="CHEBI:29105"/>
    </cofactor>
    <text evidence="8 10">Binds 1 zinc ion per subunit.</text>
</comment>
<feature type="binding site" evidence="10">
    <location>
        <position position="16"/>
    </location>
    <ligand>
        <name>Zn(2+)</name>
        <dbReference type="ChEBI" id="CHEBI:29105"/>
    </ligand>
</feature>
<proteinExistence type="inferred from homology"/>
<evidence type="ECO:0000256" key="9">
    <source>
        <dbReference type="PIRSR" id="PIRSR006113-1"/>
    </source>
</evidence>
<dbReference type="EMBL" id="LIIK01000017">
    <property type="protein sequence ID" value="KQM08938.1"/>
    <property type="molecule type" value="Genomic_DNA"/>
</dbReference>
<keyword evidence="4 8" id="KW-0479">Metal-binding</keyword>
<protein>
    <recommendedName>
        <fullName evidence="3 8">6-carboxy-5,6,7,8-tetrahydropterin synthase</fullName>
        <ecNumber evidence="8">4.-.-.-</ecNumber>
    </recommendedName>
</protein>
<evidence type="ECO:0000256" key="5">
    <source>
        <dbReference type="ARBA" id="ARBA00022833"/>
    </source>
</evidence>
<reference evidence="11" key="1">
    <citation type="submission" date="2015-08" db="EMBL/GenBank/DDBJ databases">
        <title>Candidatus Bacteriodes Periocalifornicus.</title>
        <authorList>
            <person name="McLean J.S."/>
            <person name="Kelley S."/>
        </authorList>
    </citation>
    <scope>NUCLEOTIDE SEQUENCE [LARGE SCALE GENOMIC DNA]</scope>
    <source>
        <strain evidence="11">12B</strain>
    </source>
</reference>